<feature type="domain" description="N-acetyltransferase" evidence="1">
    <location>
        <begin position="5"/>
        <end position="185"/>
    </location>
</feature>
<dbReference type="RefSeq" id="WP_145430175.1">
    <property type="nucleotide sequence ID" value="NZ_CP036339.1"/>
</dbReference>
<dbReference type="OrthoDB" id="9806005at2"/>
<reference evidence="2 3" key="1">
    <citation type="submission" date="2019-02" db="EMBL/GenBank/DDBJ databases">
        <title>Deep-cultivation of Planctomycetes and their phenomic and genomic characterization uncovers novel biology.</title>
        <authorList>
            <person name="Wiegand S."/>
            <person name="Jogler M."/>
            <person name="Boedeker C."/>
            <person name="Pinto D."/>
            <person name="Vollmers J."/>
            <person name="Rivas-Marin E."/>
            <person name="Kohn T."/>
            <person name="Peeters S.H."/>
            <person name="Heuer A."/>
            <person name="Rast P."/>
            <person name="Oberbeckmann S."/>
            <person name="Bunk B."/>
            <person name="Jeske O."/>
            <person name="Meyerdierks A."/>
            <person name="Storesund J.E."/>
            <person name="Kallscheuer N."/>
            <person name="Luecker S."/>
            <person name="Lage O.M."/>
            <person name="Pohl T."/>
            <person name="Merkel B.J."/>
            <person name="Hornburger P."/>
            <person name="Mueller R.-W."/>
            <person name="Bruemmer F."/>
            <person name="Labrenz M."/>
            <person name="Spormann A.M."/>
            <person name="Op den Camp H."/>
            <person name="Overmann J."/>
            <person name="Amann R."/>
            <person name="Jetten M.S.M."/>
            <person name="Mascher T."/>
            <person name="Medema M.H."/>
            <person name="Devos D.P."/>
            <person name="Kaster A.-K."/>
            <person name="Ovreas L."/>
            <person name="Rohde M."/>
            <person name="Galperin M.Y."/>
            <person name="Jogler C."/>
        </authorList>
    </citation>
    <scope>NUCLEOTIDE SEQUENCE [LARGE SCALE GENOMIC DNA]</scope>
    <source>
        <strain evidence="2 3">I41</strain>
    </source>
</reference>
<dbReference type="InterPro" id="IPR039968">
    <property type="entry name" value="BcerS-like"/>
</dbReference>
<evidence type="ECO:0000259" key="1">
    <source>
        <dbReference type="PROSITE" id="PS51186"/>
    </source>
</evidence>
<keyword evidence="3" id="KW-1185">Reference proteome</keyword>
<dbReference type="PANTHER" id="PTHR41368:SF1">
    <property type="entry name" value="PROTEIN YGHO"/>
    <property type="match status" value="1"/>
</dbReference>
<organism evidence="2 3">
    <name type="scientific">Lacipirellula limnantheis</name>
    <dbReference type="NCBI Taxonomy" id="2528024"/>
    <lineage>
        <taxon>Bacteria</taxon>
        <taxon>Pseudomonadati</taxon>
        <taxon>Planctomycetota</taxon>
        <taxon>Planctomycetia</taxon>
        <taxon>Pirellulales</taxon>
        <taxon>Lacipirellulaceae</taxon>
        <taxon>Lacipirellula</taxon>
    </lineage>
</organism>
<dbReference type="AlphaFoldDB" id="A0A517TRT1"/>
<sequence>MAQLEVIPVASRRERKQFFDLPWDLYRGDPNWVPPIRLVQKELLNFRRHPFYDDAEIRHFLARIDGKPVGRLAAIINHAHNRQYDEKRGFFGFFESIDDQEVANKLFDAALDWFASQGIEAVRGPANPSLNYEVGLLIDGFDDPPWFMMTYNKPYYARLIEGFGFRKAQDMFAFWGHIDMLKQVSQKVSDLSQIVVDRFQLKCRPMNVKRFNEEIATFLEIYNRSLVSTWGFVPMSPGEVKKQAAGMKQMIVPELTTVAEVEGKPIGTMFGLLDFNPRIKEIDGKLFPFGFLKLLRNKKGLKRVRLISTNVLPEFQSWGVGIALVSRLVPDALAWGIQEAEFSWVLESNDLSFKTLKKGGAKISKQYRIYDFGPLDTTANAKFMKQEE</sequence>
<dbReference type="KEGG" id="llh:I41_02390"/>
<proteinExistence type="predicted"/>
<gene>
    <name evidence="2" type="ORF">I41_02390</name>
</gene>
<dbReference type="GO" id="GO:0016747">
    <property type="term" value="F:acyltransferase activity, transferring groups other than amino-acyl groups"/>
    <property type="evidence" value="ECO:0007669"/>
    <property type="project" value="InterPro"/>
</dbReference>
<evidence type="ECO:0000313" key="3">
    <source>
        <dbReference type="Proteomes" id="UP000317909"/>
    </source>
</evidence>
<dbReference type="EMBL" id="CP036339">
    <property type="protein sequence ID" value="QDT71084.1"/>
    <property type="molecule type" value="Genomic_DNA"/>
</dbReference>
<dbReference type="InterPro" id="IPR000182">
    <property type="entry name" value="GNAT_dom"/>
</dbReference>
<feature type="domain" description="N-acetyltransferase" evidence="1">
    <location>
        <begin position="206"/>
        <end position="388"/>
    </location>
</feature>
<accession>A0A517TRT1</accession>
<dbReference type="Proteomes" id="UP000317909">
    <property type="component" value="Chromosome"/>
</dbReference>
<name>A0A517TRT1_9BACT</name>
<dbReference type="InterPro" id="IPR016181">
    <property type="entry name" value="Acyl_CoA_acyltransferase"/>
</dbReference>
<dbReference type="PANTHER" id="PTHR41368">
    <property type="entry name" value="PROTEIN YGHO"/>
    <property type="match status" value="1"/>
</dbReference>
<evidence type="ECO:0000313" key="2">
    <source>
        <dbReference type="EMBL" id="QDT71084.1"/>
    </source>
</evidence>
<dbReference type="PROSITE" id="PS51186">
    <property type="entry name" value="GNAT"/>
    <property type="match status" value="2"/>
</dbReference>
<protein>
    <recommendedName>
        <fullName evidence="1">N-acetyltransferase domain-containing protein</fullName>
    </recommendedName>
</protein>
<dbReference type="SUPFAM" id="SSF55729">
    <property type="entry name" value="Acyl-CoA N-acyltransferases (Nat)"/>
    <property type="match status" value="1"/>
</dbReference>
<dbReference type="Gene3D" id="3.40.630.30">
    <property type="match status" value="1"/>
</dbReference>